<dbReference type="Pfam" id="PF08711">
    <property type="entry name" value="Med26"/>
    <property type="match status" value="1"/>
</dbReference>
<name>A0A8H8DJE8_9FUNG</name>
<comment type="subcellular location">
    <subcellularLocation>
        <location evidence="3">Nucleus</location>
    </subcellularLocation>
</comment>
<dbReference type="GO" id="GO:0016973">
    <property type="term" value="P:poly(A)+ mRNA export from nucleus"/>
    <property type="evidence" value="ECO:0007669"/>
    <property type="project" value="TreeGrafter"/>
</dbReference>
<feature type="compositionally biased region" description="Basic and acidic residues" evidence="4">
    <location>
        <begin position="142"/>
        <end position="155"/>
    </location>
</feature>
<evidence type="ECO:0000256" key="1">
    <source>
        <dbReference type="ARBA" id="ARBA00037349"/>
    </source>
</evidence>
<evidence type="ECO:0000313" key="6">
    <source>
        <dbReference type="EMBL" id="KAG5460027.1"/>
    </source>
</evidence>
<dbReference type="Gene3D" id="1.20.930.10">
    <property type="entry name" value="Conserved domain common to transcription factors TFIIS, elongin A, CRSP70"/>
    <property type="match status" value="1"/>
</dbReference>
<dbReference type="GO" id="GO:0005634">
    <property type="term" value="C:nucleus"/>
    <property type="evidence" value="ECO:0007669"/>
    <property type="project" value="UniProtKB-SubCell"/>
</dbReference>
<keyword evidence="3" id="KW-0539">Nucleus</keyword>
<feature type="domain" description="TFIIS N-terminal" evidence="5">
    <location>
        <begin position="1"/>
        <end position="50"/>
    </location>
</feature>
<feature type="region of interest" description="Disordered" evidence="4">
    <location>
        <begin position="64"/>
        <end position="99"/>
    </location>
</feature>
<dbReference type="Proteomes" id="UP000673691">
    <property type="component" value="Unassembled WGS sequence"/>
</dbReference>
<proteinExistence type="inferred from homology"/>
<evidence type="ECO:0000259" key="5">
    <source>
        <dbReference type="PROSITE" id="PS51319"/>
    </source>
</evidence>
<dbReference type="InterPro" id="IPR035441">
    <property type="entry name" value="TFIIS/LEDGF_dom_sf"/>
</dbReference>
<evidence type="ECO:0000313" key="7">
    <source>
        <dbReference type="Proteomes" id="UP000673691"/>
    </source>
</evidence>
<dbReference type="EMBL" id="JAEFCI010005897">
    <property type="protein sequence ID" value="KAG5460027.1"/>
    <property type="molecule type" value="Genomic_DNA"/>
</dbReference>
<feature type="compositionally biased region" description="Low complexity" evidence="4">
    <location>
        <begin position="80"/>
        <end position="91"/>
    </location>
</feature>
<dbReference type="OrthoDB" id="21124at2759"/>
<dbReference type="PROSITE" id="PS51319">
    <property type="entry name" value="TFIIS_N"/>
    <property type="match status" value="1"/>
</dbReference>
<comment type="caution">
    <text evidence="6">The sequence shown here is derived from an EMBL/GenBank/DDBJ whole genome shotgun (WGS) entry which is preliminary data.</text>
</comment>
<dbReference type="InterPro" id="IPR051037">
    <property type="entry name" value="RNAPII_TF_IWS1"/>
</dbReference>
<dbReference type="AlphaFoldDB" id="A0A8H8DJE8"/>
<sequence length="169" mass="18748">MPIITDNLRESGLGRVIKFYTLVPEERISSKLHRQAELLVAKWTRPIMQRSANYRDRHIRRADEAAGANTNSGPAAQEMSSPSRRPSQASSGNRPVSGGFQSAAVDVFAKRPAHSRSWKGLLPQPVAPHYRVAPPNQVDEALDAHDHNKRYDKIIRGSQAKSHGRQKAG</sequence>
<gene>
    <name evidence="6" type="ORF">BJ554DRAFT_7974</name>
</gene>
<dbReference type="PANTHER" id="PTHR46010:SF1">
    <property type="entry name" value="PROTEIN IWS1 HOMOLOG"/>
    <property type="match status" value="1"/>
</dbReference>
<feature type="region of interest" description="Disordered" evidence="4">
    <location>
        <begin position="118"/>
        <end position="169"/>
    </location>
</feature>
<keyword evidence="7" id="KW-1185">Reference proteome</keyword>
<evidence type="ECO:0000256" key="2">
    <source>
        <dbReference type="ARBA" id="ARBA00037992"/>
    </source>
</evidence>
<organism evidence="6 7">
    <name type="scientific">Olpidium bornovanus</name>
    <dbReference type="NCBI Taxonomy" id="278681"/>
    <lineage>
        <taxon>Eukaryota</taxon>
        <taxon>Fungi</taxon>
        <taxon>Fungi incertae sedis</taxon>
        <taxon>Olpidiomycota</taxon>
        <taxon>Olpidiomycotina</taxon>
        <taxon>Olpidiomycetes</taxon>
        <taxon>Olpidiales</taxon>
        <taxon>Olpidiaceae</taxon>
        <taxon>Olpidium</taxon>
    </lineage>
</organism>
<evidence type="ECO:0000256" key="3">
    <source>
        <dbReference type="PROSITE-ProRule" id="PRU00649"/>
    </source>
</evidence>
<protein>
    <recommendedName>
        <fullName evidence="5">TFIIS N-terminal domain-containing protein</fullName>
    </recommendedName>
</protein>
<accession>A0A8H8DJE8</accession>
<dbReference type="PANTHER" id="PTHR46010">
    <property type="entry name" value="PROTEIN IWS1 HOMOLOG"/>
    <property type="match status" value="1"/>
</dbReference>
<comment type="function">
    <text evidence="1">Transcription factor involved in RNA polymerase II transcription regulation. May function in both SPT15/TBP post-recruitment and recruitment steps of transcription.</text>
</comment>
<dbReference type="InterPro" id="IPR017923">
    <property type="entry name" value="TFIIS_N"/>
</dbReference>
<reference evidence="6 7" key="1">
    <citation type="journal article" name="Sci. Rep.">
        <title>Genome-scale phylogenetic analyses confirm Olpidium as the closest living zoosporic fungus to the non-flagellated, terrestrial fungi.</title>
        <authorList>
            <person name="Chang Y."/>
            <person name="Rochon D."/>
            <person name="Sekimoto S."/>
            <person name="Wang Y."/>
            <person name="Chovatia M."/>
            <person name="Sandor L."/>
            <person name="Salamov A."/>
            <person name="Grigoriev I.V."/>
            <person name="Stajich J.E."/>
            <person name="Spatafora J.W."/>
        </authorList>
    </citation>
    <scope>NUCLEOTIDE SEQUENCE [LARGE SCALE GENOMIC DNA]</scope>
    <source>
        <strain evidence="6">S191</strain>
    </source>
</reference>
<comment type="similarity">
    <text evidence="2">Belongs to the IWS1 family.</text>
</comment>
<evidence type="ECO:0000256" key="4">
    <source>
        <dbReference type="SAM" id="MobiDB-lite"/>
    </source>
</evidence>